<evidence type="ECO:0000313" key="2">
    <source>
        <dbReference type="EMBL" id="CAF0758694.1"/>
    </source>
</evidence>
<dbReference type="AlphaFoldDB" id="A0A813PQL8"/>
<feature type="compositionally biased region" description="Basic and acidic residues" evidence="1">
    <location>
        <begin position="21"/>
        <end position="30"/>
    </location>
</feature>
<dbReference type="EMBL" id="CAJOBB010000039">
    <property type="protein sequence ID" value="CAF3525811.1"/>
    <property type="molecule type" value="Genomic_DNA"/>
</dbReference>
<protein>
    <submittedName>
        <fullName evidence="2">Uncharacterized protein</fullName>
    </submittedName>
</protein>
<evidence type="ECO:0000313" key="4">
    <source>
        <dbReference type="Proteomes" id="UP000663860"/>
    </source>
</evidence>
<proteinExistence type="predicted"/>
<dbReference type="EMBL" id="CAJNOE010000026">
    <property type="protein sequence ID" value="CAF0758694.1"/>
    <property type="molecule type" value="Genomic_DNA"/>
</dbReference>
<sequence length="111" mass="12400">MTVSTVRFIISSFFDSDADVLDNHDGRSTDRNTSGKNPASPPSISSDKTYSIVSKSESSRLFTLIIANNYNTNNKNSLDMAIKRLLSDNILALYLRLLTNNKNTPYFNDSQ</sequence>
<gene>
    <name evidence="2" type="ORF">IZO911_LOCUS4583</name>
    <name evidence="3" type="ORF">KXQ929_LOCUS1407</name>
</gene>
<feature type="region of interest" description="Disordered" evidence="1">
    <location>
        <begin position="18"/>
        <end position="50"/>
    </location>
</feature>
<organism evidence="2 4">
    <name type="scientific">Adineta steineri</name>
    <dbReference type="NCBI Taxonomy" id="433720"/>
    <lineage>
        <taxon>Eukaryota</taxon>
        <taxon>Metazoa</taxon>
        <taxon>Spiralia</taxon>
        <taxon>Gnathifera</taxon>
        <taxon>Rotifera</taxon>
        <taxon>Eurotatoria</taxon>
        <taxon>Bdelloidea</taxon>
        <taxon>Adinetida</taxon>
        <taxon>Adinetidae</taxon>
        <taxon>Adineta</taxon>
    </lineage>
</organism>
<evidence type="ECO:0000313" key="3">
    <source>
        <dbReference type="EMBL" id="CAF3525811.1"/>
    </source>
</evidence>
<dbReference type="Proteomes" id="UP000663868">
    <property type="component" value="Unassembled WGS sequence"/>
</dbReference>
<accession>A0A813PQL8</accession>
<evidence type="ECO:0000256" key="1">
    <source>
        <dbReference type="SAM" id="MobiDB-lite"/>
    </source>
</evidence>
<dbReference type="Proteomes" id="UP000663860">
    <property type="component" value="Unassembled WGS sequence"/>
</dbReference>
<reference evidence="2" key="1">
    <citation type="submission" date="2021-02" db="EMBL/GenBank/DDBJ databases">
        <authorList>
            <person name="Nowell W R."/>
        </authorList>
    </citation>
    <scope>NUCLEOTIDE SEQUENCE</scope>
</reference>
<name>A0A813PQL8_9BILA</name>
<comment type="caution">
    <text evidence="2">The sequence shown here is derived from an EMBL/GenBank/DDBJ whole genome shotgun (WGS) entry which is preliminary data.</text>
</comment>
<feature type="compositionally biased region" description="Polar residues" evidence="1">
    <location>
        <begin position="31"/>
        <end position="50"/>
    </location>
</feature>